<dbReference type="InterPro" id="IPR036397">
    <property type="entry name" value="RNaseH_sf"/>
</dbReference>
<dbReference type="Proteomes" id="UP000499080">
    <property type="component" value="Unassembled WGS sequence"/>
</dbReference>
<organism evidence="2 3">
    <name type="scientific">Araneus ventricosus</name>
    <name type="common">Orbweaver spider</name>
    <name type="synonym">Epeira ventricosa</name>
    <dbReference type="NCBI Taxonomy" id="182803"/>
    <lineage>
        <taxon>Eukaryota</taxon>
        <taxon>Metazoa</taxon>
        <taxon>Ecdysozoa</taxon>
        <taxon>Arthropoda</taxon>
        <taxon>Chelicerata</taxon>
        <taxon>Arachnida</taxon>
        <taxon>Araneae</taxon>
        <taxon>Araneomorphae</taxon>
        <taxon>Entelegynae</taxon>
        <taxon>Araneoidea</taxon>
        <taxon>Araneidae</taxon>
        <taxon>Araneus</taxon>
    </lineage>
</organism>
<proteinExistence type="predicted"/>
<reference evidence="2 3" key="1">
    <citation type="journal article" date="2019" name="Sci. Rep.">
        <title>Orb-weaving spider Araneus ventricosus genome elucidates the spidroin gene catalogue.</title>
        <authorList>
            <person name="Kono N."/>
            <person name="Nakamura H."/>
            <person name="Ohtoshi R."/>
            <person name="Moran D.A.P."/>
            <person name="Shinohara A."/>
            <person name="Yoshida Y."/>
            <person name="Fujiwara M."/>
            <person name="Mori M."/>
            <person name="Tomita M."/>
            <person name="Arakawa K."/>
        </authorList>
    </citation>
    <scope>NUCLEOTIDE SEQUENCE [LARGE SCALE GENOMIC DNA]</scope>
</reference>
<dbReference type="SUPFAM" id="SSF53098">
    <property type="entry name" value="Ribonuclease H-like"/>
    <property type="match status" value="1"/>
</dbReference>
<protein>
    <recommendedName>
        <fullName evidence="1">RNase H type-1 domain-containing protein</fullName>
    </recommendedName>
</protein>
<evidence type="ECO:0000259" key="1">
    <source>
        <dbReference type="PROSITE" id="PS50879"/>
    </source>
</evidence>
<dbReference type="InterPro" id="IPR012337">
    <property type="entry name" value="RNaseH-like_sf"/>
</dbReference>
<dbReference type="GO" id="GO:0003676">
    <property type="term" value="F:nucleic acid binding"/>
    <property type="evidence" value="ECO:0007669"/>
    <property type="project" value="InterPro"/>
</dbReference>
<dbReference type="EMBL" id="BGPR01007122">
    <property type="protein sequence ID" value="GBN24451.1"/>
    <property type="molecule type" value="Genomic_DNA"/>
</dbReference>
<dbReference type="AlphaFoldDB" id="A0A4Y2MBH9"/>
<dbReference type="GO" id="GO:0004523">
    <property type="term" value="F:RNA-DNA hybrid ribonuclease activity"/>
    <property type="evidence" value="ECO:0007669"/>
    <property type="project" value="InterPro"/>
</dbReference>
<keyword evidence="3" id="KW-1185">Reference proteome</keyword>
<dbReference type="InterPro" id="IPR002156">
    <property type="entry name" value="RNaseH_domain"/>
</dbReference>
<evidence type="ECO:0000313" key="2">
    <source>
        <dbReference type="EMBL" id="GBN24451.1"/>
    </source>
</evidence>
<dbReference type="PROSITE" id="PS50879">
    <property type="entry name" value="RNASE_H_1"/>
    <property type="match status" value="1"/>
</dbReference>
<name>A0A4Y2MBH9_ARAVE</name>
<dbReference type="Gene3D" id="3.30.420.10">
    <property type="entry name" value="Ribonuclease H-like superfamily/Ribonuclease H"/>
    <property type="match status" value="1"/>
</dbReference>
<gene>
    <name evidence="2" type="ORF">AVEN_124403_1</name>
</gene>
<dbReference type="OrthoDB" id="6436481at2759"/>
<sequence length="178" mass="19992">MPILLAFKSLKTTNKTAETVQNLLSQHRNITINWIKAQNCHLGNKQADQLAKRATMEGTAFNPQNPIISFKKTHLSLESWQIEWEEGKTSRPTCDVLPKVALISKQWSRNEILCVTGHGPFPSHFKRFGLTVSDNCVCGDAGSPFHCATACPLTLSFHFKTPSTIHKLPWLPNLQKED</sequence>
<feature type="domain" description="RNase H type-1" evidence="1">
    <location>
        <begin position="1"/>
        <end position="56"/>
    </location>
</feature>
<accession>A0A4Y2MBH9</accession>
<evidence type="ECO:0000313" key="3">
    <source>
        <dbReference type="Proteomes" id="UP000499080"/>
    </source>
</evidence>
<comment type="caution">
    <text evidence="2">The sequence shown here is derived from an EMBL/GenBank/DDBJ whole genome shotgun (WGS) entry which is preliminary data.</text>
</comment>